<accession>A0ACC0UFD2</accession>
<organism evidence="1 2">
    <name type="scientific">Russula earlei</name>
    <dbReference type="NCBI Taxonomy" id="71964"/>
    <lineage>
        <taxon>Eukaryota</taxon>
        <taxon>Fungi</taxon>
        <taxon>Dikarya</taxon>
        <taxon>Basidiomycota</taxon>
        <taxon>Agaricomycotina</taxon>
        <taxon>Agaricomycetes</taxon>
        <taxon>Russulales</taxon>
        <taxon>Russulaceae</taxon>
        <taxon>Russula</taxon>
    </lineage>
</organism>
<proteinExistence type="predicted"/>
<comment type="caution">
    <text evidence="1">The sequence shown here is derived from an EMBL/GenBank/DDBJ whole genome shotgun (WGS) entry which is preliminary data.</text>
</comment>
<gene>
    <name evidence="1" type="ORF">F5148DRAFT_1282040</name>
</gene>
<name>A0ACC0UFD2_9AGAM</name>
<keyword evidence="2" id="KW-1185">Reference proteome</keyword>
<sequence>MSHSVDSQSDGSETGLVAPDPPNPTLSSSFATYGCFPLPSLAYGSPCNVSQRFPSPHPRASSRSSLIPPPPAVPDGGGRFVYAGSYADVTQPAPTAVSKLVPEYMQPTTLPLSPDALLAPSFPLDHTSHTRHYNEADALHRKNMQNHYANPHAFGNQYQATSAVSTQFPKRPGSPPASAYYPAAWSSLEPPSHTQHDSWVFLNSDHVFSSSSSELQDNTVSGAPLPGPGSSGPPSQIASPALSQQGTSSTNLRAPREHRRATKRKRVDQPKDPRATPSLRHQRQSNGETITTQIARPALPQQGTSSMTLLDPHEHRCTRECKRVDQPKDPTATTRLRNQRQSDEAITKPQIASPALPNQGTSSTTLRAPHDRRPAPKRKRVDQPKDPKAANRLRKRRESDDRKLEEIFDIAVPSSVGKVPKKDRLDLSTSQSLRLYQMMNERCQFFNM</sequence>
<evidence type="ECO:0000313" key="1">
    <source>
        <dbReference type="EMBL" id="KAI9510343.1"/>
    </source>
</evidence>
<dbReference type="EMBL" id="JAGFNK010000044">
    <property type="protein sequence ID" value="KAI9510343.1"/>
    <property type="molecule type" value="Genomic_DNA"/>
</dbReference>
<protein>
    <submittedName>
        <fullName evidence="1">Uncharacterized protein</fullName>
    </submittedName>
</protein>
<evidence type="ECO:0000313" key="2">
    <source>
        <dbReference type="Proteomes" id="UP001207468"/>
    </source>
</evidence>
<reference evidence="1" key="1">
    <citation type="submission" date="2021-03" db="EMBL/GenBank/DDBJ databases">
        <title>Evolutionary priming and transition to the ectomycorrhizal habit in an iconic lineage of mushroom-forming fungi: is preadaptation a requirement?</title>
        <authorList>
            <consortium name="DOE Joint Genome Institute"/>
            <person name="Looney B.P."/>
            <person name="Miyauchi S."/>
            <person name="Morin E."/>
            <person name="Drula E."/>
            <person name="Courty P.E."/>
            <person name="Chicoki N."/>
            <person name="Fauchery L."/>
            <person name="Kohler A."/>
            <person name="Kuo A."/>
            <person name="LaButti K."/>
            <person name="Pangilinan J."/>
            <person name="Lipzen A."/>
            <person name="Riley R."/>
            <person name="Andreopoulos W."/>
            <person name="He G."/>
            <person name="Johnson J."/>
            <person name="Barry K.W."/>
            <person name="Grigoriev I.V."/>
            <person name="Nagy L."/>
            <person name="Hibbett D."/>
            <person name="Henrissat B."/>
            <person name="Matheny P.B."/>
            <person name="Labbe J."/>
            <person name="Martin A.F."/>
        </authorList>
    </citation>
    <scope>NUCLEOTIDE SEQUENCE</scope>
    <source>
        <strain evidence="1">BPL698</strain>
    </source>
</reference>
<dbReference type="Proteomes" id="UP001207468">
    <property type="component" value="Unassembled WGS sequence"/>
</dbReference>